<sequence>MKEVHIDLFEAQPTKLTDDLARNAKLLVTMGCGESSPNIPGLRTDDWAIENPKGKPLETVREIRDDVRSRVLELIAHDGLKRK</sequence>
<name>A0ABP1G5K8_9CHLO</name>
<reference evidence="1 2" key="1">
    <citation type="submission" date="2024-06" db="EMBL/GenBank/DDBJ databases">
        <authorList>
            <person name="Kraege A."/>
            <person name="Thomma B."/>
        </authorList>
    </citation>
    <scope>NUCLEOTIDE SEQUENCE [LARGE SCALE GENOMIC DNA]</scope>
</reference>
<accession>A0ABP1G5K8</accession>
<dbReference type="Gene3D" id="3.40.50.2300">
    <property type="match status" value="1"/>
</dbReference>
<gene>
    <name evidence="1" type="primary">g9494</name>
    <name evidence="1" type="ORF">VP750_LOCUS8551</name>
</gene>
<dbReference type="SUPFAM" id="SSF52788">
    <property type="entry name" value="Phosphotyrosine protein phosphatases I"/>
    <property type="match status" value="1"/>
</dbReference>
<protein>
    <submittedName>
        <fullName evidence="1">G9494 protein</fullName>
    </submittedName>
</protein>
<dbReference type="Proteomes" id="UP001497392">
    <property type="component" value="Unassembled WGS sequence"/>
</dbReference>
<keyword evidence="2" id="KW-1185">Reference proteome</keyword>
<dbReference type="EMBL" id="CAXHTA020000016">
    <property type="protein sequence ID" value="CAL5226645.1"/>
    <property type="molecule type" value="Genomic_DNA"/>
</dbReference>
<organism evidence="1 2">
    <name type="scientific">Coccomyxa viridis</name>
    <dbReference type="NCBI Taxonomy" id="1274662"/>
    <lineage>
        <taxon>Eukaryota</taxon>
        <taxon>Viridiplantae</taxon>
        <taxon>Chlorophyta</taxon>
        <taxon>core chlorophytes</taxon>
        <taxon>Trebouxiophyceae</taxon>
        <taxon>Trebouxiophyceae incertae sedis</taxon>
        <taxon>Coccomyxaceae</taxon>
        <taxon>Coccomyxa</taxon>
    </lineage>
</organism>
<evidence type="ECO:0000313" key="2">
    <source>
        <dbReference type="Proteomes" id="UP001497392"/>
    </source>
</evidence>
<evidence type="ECO:0000313" key="1">
    <source>
        <dbReference type="EMBL" id="CAL5226645.1"/>
    </source>
</evidence>
<proteinExistence type="predicted"/>
<comment type="caution">
    <text evidence="1">The sequence shown here is derived from an EMBL/GenBank/DDBJ whole genome shotgun (WGS) entry which is preliminary data.</text>
</comment>
<dbReference type="InterPro" id="IPR036196">
    <property type="entry name" value="Ptyr_pPase_sf"/>
</dbReference>